<keyword evidence="1" id="KW-1133">Transmembrane helix</keyword>
<evidence type="ECO:0000256" key="1">
    <source>
        <dbReference type="SAM" id="Phobius"/>
    </source>
</evidence>
<evidence type="ECO:0000313" key="3">
    <source>
        <dbReference type="Proteomes" id="UP000182829"/>
    </source>
</evidence>
<dbReference type="AlphaFoldDB" id="A0A1I3MKA2"/>
<dbReference type="Proteomes" id="UP000182829">
    <property type="component" value="Unassembled WGS sequence"/>
</dbReference>
<accession>A0A1I3MKA2</accession>
<reference evidence="2 3" key="1">
    <citation type="submission" date="2016-10" db="EMBL/GenBank/DDBJ databases">
        <authorList>
            <person name="de Groot N.N."/>
        </authorList>
    </citation>
    <scope>NUCLEOTIDE SEQUENCE [LARGE SCALE GENOMIC DNA]</scope>
    <source>
        <strain evidence="2 3">SP2</strain>
    </source>
</reference>
<keyword evidence="1" id="KW-0812">Transmembrane</keyword>
<protein>
    <submittedName>
        <fullName evidence="2">Uncharacterized protein</fullName>
    </submittedName>
</protein>
<name>A0A1I3MKA2_9EURY</name>
<proteinExistence type="predicted"/>
<evidence type="ECO:0000313" key="2">
    <source>
        <dbReference type="EMBL" id="SFI97448.1"/>
    </source>
</evidence>
<dbReference type="RefSeq" id="WP_015233827.1">
    <property type="nucleotide sequence ID" value="NZ_FORO01000010.1"/>
</dbReference>
<feature type="transmembrane region" description="Helical" evidence="1">
    <location>
        <begin position="16"/>
        <end position="37"/>
    </location>
</feature>
<sequence>MGHMDPTILHHGVSEGIAAGLAGLMGVVGFGAGIAYARMKATGSIRRTSSSAESADS</sequence>
<keyword evidence="1" id="KW-0472">Membrane</keyword>
<dbReference type="GeneID" id="42782865"/>
<dbReference type="EMBL" id="FORO01000010">
    <property type="protein sequence ID" value="SFI97448.1"/>
    <property type="molecule type" value="Genomic_DNA"/>
</dbReference>
<organism evidence="2 3">
    <name type="scientific">Natronobacterium gregoryi</name>
    <dbReference type="NCBI Taxonomy" id="44930"/>
    <lineage>
        <taxon>Archaea</taxon>
        <taxon>Methanobacteriati</taxon>
        <taxon>Methanobacteriota</taxon>
        <taxon>Stenosarchaea group</taxon>
        <taxon>Halobacteria</taxon>
        <taxon>Halobacteriales</taxon>
        <taxon>Natrialbaceae</taxon>
        <taxon>Natronobacterium</taxon>
    </lineage>
</organism>
<gene>
    <name evidence="2" type="ORF">SAMN05443661_110180</name>
</gene>